<sequence length="89" mass="10467">MAVVVVALAPWITVLYRIMLYGEAFDQMLIWCALFLIWQTRRTVRDWNHTPTPTGKDNDHEATTHHAENQPARPAPPRQSRHPVRKRKR</sequence>
<gene>
    <name evidence="3" type="ORF">GSD1FS_0505</name>
</gene>
<protein>
    <submittedName>
        <fullName evidence="3">Uncharacterized protein</fullName>
    </submittedName>
</protein>
<feature type="region of interest" description="Disordered" evidence="1">
    <location>
        <begin position="46"/>
        <end position="89"/>
    </location>
</feature>
<reference evidence="3 4" key="1">
    <citation type="submission" date="2019-09" db="EMBL/GenBank/DDBJ databases">
        <title>Bifidobacterium canis sp. nov., isolated from the digestive tract of German Shepherd dog puppy.</title>
        <authorList>
            <person name="Bunesova V."/>
        </authorList>
    </citation>
    <scope>NUCLEOTIDE SEQUENCE [LARGE SCALE GENOMIC DNA]</scope>
    <source>
        <strain evidence="3 4">GSD1FS</strain>
    </source>
</reference>
<dbReference type="AlphaFoldDB" id="A0A7K1J3T9"/>
<dbReference type="EMBL" id="WNLP01000001">
    <property type="protein sequence ID" value="MUH59189.1"/>
    <property type="molecule type" value="Genomic_DNA"/>
</dbReference>
<proteinExistence type="predicted"/>
<evidence type="ECO:0000313" key="3">
    <source>
        <dbReference type="EMBL" id="MUH59189.1"/>
    </source>
</evidence>
<feature type="compositionally biased region" description="Basic and acidic residues" evidence="1">
    <location>
        <begin position="56"/>
        <end position="68"/>
    </location>
</feature>
<evidence type="ECO:0000256" key="1">
    <source>
        <dbReference type="SAM" id="MobiDB-lite"/>
    </source>
</evidence>
<keyword evidence="2" id="KW-1133">Transmembrane helix</keyword>
<evidence type="ECO:0000256" key="2">
    <source>
        <dbReference type="SAM" id="Phobius"/>
    </source>
</evidence>
<name>A0A7K1J3T9_9BIFI</name>
<accession>A0A7K1J3T9</accession>
<keyword evidence="2" id="KW-0812">Transmembrane</keyword>
<feature type="compositionally biased region" description="Basic residues" evidence="1">
    <location>
        <begin position="79"/>
        <end position="89"/>
    </location>
</feature>
<dbReference type="Proteomes" id="UP000487882">
    <property type="component" value="Unassembled WGS sequence"/>
</dbReference>
<keyword evidence="2" id="KW-0472">Membrane</keyword>
<feature type="transmembrane region" description="Helical" evidence="2">
    <location>
        <begin position="18"/>
        <end position="38"/>
    </location>
</feature>
<organism evidence="3 4">
    <name type="scientific">Bifidobacterium canis</name>
    <dbReference type="NCBI Taxonomy" id="2610880"/>
    <lineage>
        <taxon>Bacteria</taxon>
        <taxon>Bacillati</taxon>
        <taxon>Actinomycetota</taxon>
        <taxon>Actinomycetes</taxon>
        <taxon>Bifidobacteriales</taxon>
        <taxon>Bifidobacteriaceae</taxon>
        <taxon>Bifidobacterium</taxon>
    </lineage>
</organism>
<comment type="caution">
    <text evidence="3">The sequence shown here is derived from an EMBL/GenBank/DDBJ whole genome shotgun (WGS) entry which is preliminary data.</text>
</comment>
<keyword evidence="4" id="KW-1185">Reference proteome</keyword>
<evidence type="ECO:0000313" key="4">
    <source>
        <dbReference type="Proteomes" id="UP000487882"/>
    </source>
</evidence>